<proteinExistence type="predicted"/>
<evidence type="ECO:0000313" key="2">
    <source>
        <dbReference type="Proteomes" id="UP000601768"/>
    </source>
</evidence>
<accession>A0A8J6IW42</accession>
<dbReference type="InterPro" id="IPR036278">
    <property type="entry name" value="Sialidase_sf"/>
</dbReference>
<evidence type="ECO:0008006" key="3">
    <source>
        <dbReference type="Google" id="ProtNLM"/>
    </source>
</evidence>
<dbReference type="EMBL" id="JACNEP010000010">
    <property type="protein sequence ID" value="MBC3766782.1"/>
    <property type="molecule type" value="Genomic_DNA"/>
</dbReference>
<comment type="caution">
    <text evidence="1">The sequence shown here is derived from an EMBL/GenBank/DDBJ whole genome shotgun (WGS) entry which is preliminary data.</text>
</comment>
<dbReference type="SUPFAM" id="SSF50939">
    <property type="entry name" value="Sialidases"/>
    <property type="match status" value="1"/>
</dbReference>
<reference evidence="1" key="1">
    <citation type="journal article" date="2018" name="Int. J. Syst. Evol. Microbiol.">
        <title>Neptunicella marina gen. nov., sp. nov., isolated from surface seawater.</title>
        <authorList>
            <person name="Liu X."/>
            <person name="Lai Q."/>
            <person name="Du Y."/>
            <person name="Zhang X."/>
            <person name="Liu Z."/>
            <person name="Sun F."/>
            <person name="Shao Z."/>
        </authorList>
    </citation>
    <scope>NUCLEOTIDE SEQUENCE</scope>
    <source>
        <strain evidence="1">S27-2</strain>
    </source>
</reference>
<keyword evidence="2" id="KW-1185">Reference proteome</keyword>
<reference evidence="1" key="2">
    <citation type="submission" date="2020-08" db="EMBL/GenBank/DDBJ databases">
        <authorList>
            <person name="Lai Q."/>
        </authorList>
    </citation>
    <scope>NUCLEOTIDE SEQUENCE</scope>
    <source>
        <strain evidence="1">S27-2</strain>
    </source>
</reference>
<protein>
    <recommendedName>
        <fullName evidence="3">Exo-alpha-sialidase</fullName>
    </recommendedName>
</protein>
<gene>
    <name evidence="1" type="ORF">H8B19_12905</name>
</gene>
<sequence length="312" mass="35587">MTKKFLKCIDEQAAHSAFTDLCLYKNQLFCCFRAATDHISPDGVIKILTLNTQGQVTSSTIVRMAKCDLRDPKLSVDNNGKLILLAYARFYHDGIHQGSQAYVWFSNDGKSFSAPKALAKPNHWLWRLSWFNHQAYGFAYHRRSQTLNLYAGNPLRTFEEITPEAMSLERHGLGYPNESAIAFSAEGCAYAIVRRDADTASAQLGKSHYPYKKWQWRDLRAYIGSPQMLIWDNTHAIIAGRIWQQQGPKTALIGINLITGKLTLKEILPSRGDCSYPGMLIHQEQLYVSYYSMHQYGKCAIYLYKAPVTHYR</sequence>
<name>A0A8J6IW42_9ALTE</name>
<dbReference type="AlphaFoldDB" id="A0A8J6IW42"/>
<dbReference type="Proteomes" id="UP000601768">
    <property type="component" value="Unassembled WGS sequence"/>
</dbReference>
<dbReference type="RefSeq" id="WP_186507306.1">
    <property type="nucleotide sequence ID" value="NZ_JACNEP010000010.1"/>
</dbReference>
<evidence type="ECO:0000313" key="1">
    <source>
        <dbReference type="EMBL" id="MBC3766782.1"/>
    </source>
</evidence>
<organism evidence="1 2">
    <name type="scientific">Neptunicella marina</name>
    <dbReference type="NCBI Taxonomy" id="2125989"/>
    <lineage>
        <taxon>Bacteria</taxon>
        <taxon>Pseudomonadati</taxon>
        <taxon>Pseudomonadota</taxon>
        <taxon>Gammaproteobacteria</taxon>
        <taxon>Alteromonadales</taxon>
        <taxon>Alteromonadaceae</taxon>
        <taxon>Neptunicella</taxon>
    </lineage>
</organism>